<dbReference type="Proteomes" id="UP000283210">
    <property type="component" value="Chromosome 11"/>
</dbReference>
<dbReference type="PANTHER" id="PTHR12652:SF7">
    <property type="entry name" value="PEROXISOMAL MEMBRANE PROTEIN 11B"/>
    <property type="match status" value="1"/>
</dbReference>
<comment type="subcellular location">
    <subcellularLocation>
        <location evidence="4">Peroxisome membrane</location>
    </subcellularLocation>
</comment>
<proteinExistence type="predicted"/>
<dbReference type="InterPro" id="IPR008733">
    <property type="entry name" value="PEX11"/>
</dbReference>
<feature type="non-terminal residue" evidence="5">
    <location>
        <position position="1"/>
    </location>
</feature>
<accession>A0A437CVN1</accession>
<evidence type="ECO:0000256" key="4">
    <source>
        <dbReference type="ARBA" id="ARBA00046271"/>
    </source>
</evidence>
<gene>
    <name evidence="5" type="ORF">OJAV_G00108630</name>
</gene>
<protein>
    <recommendedName>
        <fullName evidence="7">Peroxisomal biogenesis factor 11 beta</fullName>
    </recommendedName>
</protein>
<dbReference type="PANTHER" id="PTHR12652">
    <property type="entry name" value="PEROXISOMAL BIOGENESIS FACTOR 11"/>
    <property type="match status" value="1"/>
</dbReference>
<name>A0A437CVN1_ORYJA</name>
<reference evidence="5 6" key="1">
    <citation type="submission" date="2018-11" db="EMBL/GenBank/DDBJ databases">
        <authorList>
            <person name="Lopez-Roques C."/>
            <person name="Donnadieu C."/>
            <person name="Bouchez O."/>
            <person name="Klopp C."/>
            <person name="Cabau C."/>
            <person name="Zahm M."/>
        </authorList>
    </citation>
    <scope>NUCLEOTIDE SEQUENCE [LARGE SCALE GENOMIC DNA]</scope>
    <source>
        <strain evidence="5">RS831</strain>
        <tissue evidence="5">Whole body</tissue>
    </source>
</reference>
<sequence length="321" mass="36012">RTLAITPRACRRQCPSLKRDTGRKQKLVVNRKHKRGFPLACHSWDELRVLKSVEPLSGSRNGFGMDAWVRFNAQSQSKDKLFRAAQYACMLLGYTLHKSKAASDLLKTLSDLEKHLSLTRKFLRLGNSVEALEAAKRAIHLSDGVLRLCLTISHLNKAMYFACDNVVWAGKTGIFSKVDQQKWSQRSFRYYLFALLVSLTRDIYEICLLMDNEARNQSAKASVSVNSSHDPPADCLSSLATSSRPPLMWSWLLRNFRQVVTVLQNNPPLLLDLLKNSCDIFIPLDRLGIYPTGPGFVGACGVASSVLAILAVTHPWLKLKP</sequence>
<dbReference type="AlphaFoldDB" id="A0A437CVN1"/>
<evidence type="ECO:0000313" key="6">
    <source>
        <dbReference type="Proteomes" id="UP000283210"/>
    </source>
</evidence>
<dbReference type="GO" id="GO:0005778">
    <property type="term" value="C:peroxisomal membrane"/>
    <property type="evidence" value="ECO:0007669"/>
    <property type="project" value="UniProtKB-SubCell"/>
</dbReference>
<evidence type="ECO:0008006" key="7">
    <source>
        <dbReference type="Google" id="ProtNLM"/>
    </source>
</evidence>
<evidence type="ECO:0000256" key="3">
    <source>
        <dbReference type="ARBA" id="ARBA00023140"/>
    </source>
</evidence>
<evidence type="ECO:0000313" key="5">
    <source>
        <dbReference type="EMBL" id="RVE66577.1"/>
    </source>
</evidence>
<dbReference type="OrthoDB" id="411017at2759"/>
<keyword evidence="6" id="KW-1185">Reference proteome</keyword>
<dbReference type="Pfam" id="PF05648">
    <property type="entry name" value="PEX11"/>
    <property type="match status" value="1"/>
</dbReference>
<dbReference type="EMBL" id="CM012447">
    <property type="protein sequence ID" value="RVE66577.1"/>
    <property type="molecule type" value="Genomic_DNA"/>
</dbReference>
<evidence type="ECO:0000256" key="1">
    <source>
        <dbReference type="ARBA" id="ARBA00022593"/>
    </source>
</evidence>
<reference evidence="5 6" key="2">
    <citation type="submission" date="2019-01" db="EMBL/GenBank/DDBJ databases">
        <title>A chromosome length genome reference of the Java medaka (oryzias javanicus).</title>
        <authorList>
            <person name="Herpin A."/>
            <person name="Takehana Y."/>
            <person name="Naruse K."/>
            <person name="Ansai S."/>
            <person name="Kawaguchi M."/>
        </authorList>
    </citation>
    <scope>NUCLEOTIDE SEQUENCE [LARGE SCALE GENOMIC DNA]</scope>
    <source>
        <strain evidence="5">RS831</strain>
        <tissue evidence="5">Whole body</tissue>
    </source>
</reference>
<keyword evidence="3" id="KW-0576">Peroxisome</keyword>
<evidence type="ECO:0000256" key="2">
    <source>
        <dbReference type="ARBA" id="ARBA00023136"/>
    </source>
</evidence>
<dbReference type="GO" id="GO:0016559">
    <property type="term" value="P:peroxisome fission"/>
    <property type="evidence" value="ECO:0007669"/>
    <property type="project" value="InterPro"/>
</dbReference>
<keyword evidence="1" id="KW-0962">Peroxisome biogenesis</keyword>
<keyword evidence="2" id="KW-0472">Membrane</keyword>
<organism evidence="5 6">
    <name type="scientific">Oryzias javanicus</name>
    <name type="common">Javanese ricefish</name>
    <name type="synonym">Aplocheilus javanicus</name>
    <dbReference type="NCBI Taxonomy" id="123683"/>
    <lineage>
        <taxon>Eukaryota</taxon>
        <taxon>Metazoa</taxon>
        <taxon>Chordata</taxon>
        <taxon>Craniata</taxon>
        <taxon>Vertebrata</taxon>
        <taxon>Euteleostomi</taxon>
        <taxon>Actinopterygii</taxon>
        <taxon>Neopterygii</taxon>
        <taxon>Teleostei</taxon>
        <taxon>Neoteleostei</taxon>
        <taxon>Acanthomorphata</taxon>
        <taxon>Ovalentaria</taxon>
        <taxon>Atherinomorphae</taxon>
        <taxon>Beloniformes</taxon>
        <taxon>Adrianichthyidae</taxon>
        <taxon>Oryziinae</taxon>
        <taxon>Oryzias</taxon>
    </lineage>
</organism>